<accession>A0A2T7UER7</accession>
<protein>
    <recommendedName>
        <fullName evidence="3">YokE-like PH domain-containing protein</fullName>
    </recommendedName>
</protein>
<sequence>MAWMDFLKNGNELSELLIEGCNPYGASLLKQTDVDQMRAHIQPDERVLAYVLGRVVLAGRGLWLLTDQNLLISENDTGTSVLAIDLKDITQADCVKGKYGYTLRVMVAGQMRSVYGASASLAAVFYQALGQKVSCSPVYKPTTLDPDDLAEAAHNFSDAAQRLQAGAQLSQVRATEEAH</sequence>
<reference evidence="1" key="1">
    <citation type="submission" date="2017-04" db="EMBL/GenBank/DDBJ databases">
        <title>Unexpected and diverse lifestyles within the genus Limnohabitans.</title>
        <authorList>
            <person name="Kasalicky V."/>
            <person name="Mehrshad M."/>
            <person name="Andrei S.-A."/>
            <person name="Salcher M."/>
            <person name="Kratochvilova H."/>
            <person name="Simek K."/>
            <person name="Ghai R."/>
        </authorList>
    </citation>
    <scope>NUCLEOTIDE SEQUENCE [LARGE SCALE GENOMIC DNA]</scope>
    <source>
        <strain evidence="1">II-D5</strain>
    </source>
</reference>
<dbReference type="AlphaFoldDB" id="A0A2T7UER7"/>
<dbReference type="EMBL" id="LFYT02000007">
    <property type="protein sequence ID" value="PVE43187.1"/>
    <property type="molecule type" value="Genomic_DNA"/>
</dbReference>
<dbReference type="RefSeq" id="WP_053173447.1">
    <property type="nucleotide sequence ID" value="NZ_LFYT02000007.1"/>
</dbReference>
<evidence type="ECO:0008006" key="3">
    <source>
        <dbReference type="Google" id="ProtNLM"/>
    </source>
</evidence>
<dbReference type="Proteomes" id="UP000037507">
    <property type="component" value="Unassembled WGS sequence"/>
</dbReference>
<name>A0A2T7UER7_9BURK</name>
<keyword evidence="2" id="KW-1185">Reference proteome</keyword>
<proteinExistence type="predicted"/>
<evidence type="ECO:0000313" key="1">
    <source>
        <dbReference type="EMBL" id="PVE43187.1"/>
    </source>
</evidence>
<gene>
    <name evidence="1" type="ORF">H663_007795</name>
</gene>
<organism evidence="1 2">
    <name type="scientific">Limnohabitans planktonicus II-D5</name>
    <dbReference type="NCBI Taxonomy" id="1293045"/>
    <lineage>
        <taxon>Bacteria</taxon>
        <taxon>Pseudomonadati</taxon>
        <taxon>Pseudomonadota</taxon>
        <taxon>Betaproteobacteria</taxon>
        <taxon>Burkholderiales</taxon>
        <taxon>Comamonadaceae</taxon>
        <taxon>Limnohabitans</taxon>
    </lineage>
</organism>
<evidence type="ECO:0000313" key="2">
    <source>
        <dbReference type="Proteomes" id="UP000037507"/>
    </source>
</evidence>
<comment type="caution">
    <text evidence="1">The sequence shown here is derived from an EMBL/GenBank/DDBJ whole genome shotgun (WGS) entry which is preliminary data.</text>
</comment>